<feature type="region of interest" description="Disordered" evidence="1">
    <location>
        <begin position="39"/>
        <end position="61"/>
    </location>
</feature>
<gene>
    <name evidence="2" type="ORF">CZ787_09810</name>
</gene>
<proteinExistence type="predicted"/>
<dbReference type="EMBL" id="FUKM01000040">
    <property type="protein sequence ID" value="SJN13253.1"/>
    <property type="molecule type" value="Genomic_DNA"/>
</dbReference>
<feature type="compositionally biased region" description="Polar residues" evidence="1">
    <location>
        <begin position="44"/>
        <end position="53"/>
    </location>
</feature>
<reference evidence="2 3" key="1">
    <citation type="submission" date="2017-02" db="EMBL/GenBank/DDBJ databases">
        <authorList>
            <person name="Dridi B."/>
        </authorList>
    </citation>
    <scope>NUCLEOTIDE SEQUENCE [LARGE SCALE GENOMIC DNA]</scope>
    <source>
        <strain evidence="2 3">JB380</strain>
    </source>
</reference>
<protein>
    <submittedName>
        <fullName evidence="2">Methyl-accepting chemotaxis protein I (Serine chemoreceptor protein)</fullName>
    </submittedName>
</protein>
<evidence type="ECO:0000313" key="3">
    <source>
        <dbReference type="Proteomes" id="UP000196331"/>
    </source>
</evidence>
<comment type="caution">
    <text evidence="2">The sequence shown here is derived from an EMBL/GenBank/DDBJ whole genome shotgun (WGS) entry which is preliminary data.</text>
</comment>
<accession>A0A1R4I1M5</accession>
<sequence length="61" mass="7003">MTQMDQMTQQNAGLVQESNHATQMLAQLSTQLRERVSHFRVDRQSTLTPLPSRSTHDDSDF</sequence>
<dbReference type="AlphaFoldDB" id="A0A1R4I1M5"/>
<organism evidence="2 3">
    <name type="scientific">Halomonas citrativorans</name>
    <dbReference type="NCBI Taxonomy" id="2742612"/>
    <lineage>
        <taxon>Bacteria</taxon>
        <taxon>Pseudomonadati</taxon>
        <taxon>Pseudomonadota</taxon>
        <taxon>Gammaproteobacteria</taxon>
        <taxon>Oceanospirillales</taxon>
        <taxon>Halomonadaceae</taxon>
        <taxon>Halomonas</taxon>
    </lineage>
</organism>
<evidence type="ECO:0000256" key="1">
    <source>
        <dbReference type="SAM" id="MobiDB-lite"/>
    </source>
</evidence>
<name>A0A1R4I1M5_9GAMM</name>
<evidence type="ECO:0000313" key="2">
    <source>
        <dbReference type="EMBL" id="SJN13253.1"/>
    </source>
</evidence>
<dbReference type="Proteomes" id="UP000196331">
    <property type="component" value="Unassembled WGS sequence"/>
</dbReference>